<evidence type="ECO:0000313" key="2">
    <source>
        <dbReference type="Proteomes" id="UP000198440"/>
    </source>
</evidence>
<reference evidence="1 2" key="1">
    <citation type="submission" date="2017-06" db="EMBL/GenBank/DDBJ databases">
        <authorList>
            <person name="Kim H.J."/>
            <person name="Triplett B.A."/>
        </authorList>
    </citation>
    <scope>NUCLEOTIDE SEQUENCE [LARGE SCALE GENOMIC DNA]</scope>
    <source>
        <strain evidence="1 2">DSM 11445</strain>
    </source>
</reference>
<protein>
    <submittedName>
        <fullName evidence="1">Uncharacterized protein</fullName>
    </submittedName>
</protein>
<dbReference type="Proteomes" id="UP000198440">
    <property type="component" value="Unassembled WGS sequence"/>
</dbReference>
<name>A0A239LRZ0_9RHOB</name>
<proteinExistence type="predicted"/>
<dbReference type="AlphaFoldDB" id="A0A239LRZ0"/>
<evidence type="ECO:0000313" key="1">
    <source>
        <dbReference type="EMBL" id="SNT33040.1"/>
    </source>
</evidence>
<accession>A0A239LRZ0</accession>
<sequence length="47" mass="5279">MAEHDKILQRLQARDGQRLGGVLSNHLLAKRSAVLRWLSDKASARPD</sequence>
<gene>
    <name evidence="1" type="ORF">SAMN04488078_10993</name>
</gene>
<organism evidence="1 2">
    <name type="scientific">Antarctobacter heliothermus</name>
    <dbReference type="NCBI Taxonomy" id="74033"/>
    <lineage>
        <taxon>Bacteria</taxon>
        <taxon>Pseudomonadati</taxon>
        <taxon>Pseudomonadota</taxon>
        <taxon>Alphaproteobacteria</taxon>
        <taxon>Rhodobacterales</taxon>
        <taxon>Roseobacteraceae</taxon>
        <taxon>Antarctobacter</taxon>
    </lineage>
</organism>
<dbReference type="EMBL" id="FZON01000099">
    <property type="protein sequence ID" value="SNT33040.1"/>
    <property type="molecule type" value="Genomic_DNA"/>
</dbReference>
<dbReference type="RefSeq" id="WP_170941184.1">
    <property type="nucleotide sequence ID" value="NZ_FZON01000099.1"/>
</dbReference>